<evidence type="ECO:0000313" key="6">
    <source>
        <dbReference type="Proteomes" id="UP000257109"/>
    </source>
</evidence>
<evidence type="ECO:0000256" key="3">
    <source>
        <dbReference type="ARBA" id="ARBA00004906"/>
    </source>
</evidence>
<dbReference type="Proteomes" id="UP000257109">
    <property type="component" value="Unassembled WGS sequence"/>
</dbReference>
<dbReference type="InterPro" id="IPR011333">
    <property type="entry name" value="SKP1/BTB/POZ_sf"/>
</dbReference>
<dbReference type="InterPro" id="IPR000210">
    <property type="entry name" value="BTB/POZ_dom"/>
</dbReference>
<accession>A0A371H3B7</accession>
<feature type="non-terminal residue" evidence="5">
    <location>
        <position position="1"/>
    </location>
</feature>
<evidence type="ECO:0000259" key="4">
    <source>
        <dbReference type="PROSITE" id="PS50097"/>
    </source>
</evidence>
<dbReference type="Gene3D" id="1.25.40.420">
    <property type="match status" value="1"/>
</dbReference>
<dbReference type="CDD" id="cd14733">
    <property type="entry name" value="BACK"/>
    <property type="match status" value="1"/>
</dbReference>
<dbReference type="PANTHER" id="PTHR47274:SF1">
    <property type="entry name" value="BTB_POZ DOMAIN CONTAINING PROTEIN, EXPRESSED"/>
    <property type="match status" value="1"/>
</dbReference>
<name>A0A371H3B7_MUCPR</name>
<dbReference type="OrthoDB" id="6359943at2759"/>
<reference evidence="5" key="1">
    <citation type="submission" date="2018-05" db="EMBL/GenBank/DDBJ databases">
        <title>Draft genome of Mucuna pruriens seed.</title>
        <authorList>
            <person name="Nnadi N.E."/>
            <person name="Vos R."/>
            <person name="Hasami M.H."/>
            <person name="Devisetty U.K."/>
            <person name="Aguiy J.C."/>
        </authorList>
    </citation>
    <scope>NUCLEOTIDE SEQUENCE [LARGE SCALE GENOMIC DNA]</scope>
    <source>
        <strain evidence="5">JCA_2017</strain>
    </source>
</reference>
<dbReference type="AlphaFoldDB" id="A0A371H3B7"/>
<feature type="domain" description="BTB" evidence="4">
    <location>
        <begin position="138"/>
        <end position="208"/>
    </location>
</feature>
<evidence type="ECO:0000256" key="2">
    <source>
        <dbReference type="ARBA" id="ARBA00004184"/>
    </source>
</evidence>
<dbReference type="STRING" id="157652.A0A371H3B7"/>
<evidence type="ECO:0000313" key="5">
    <source>
        <dbReference type="EMBL" id="RDX97156.1"/>
    </source>
</evidence>
<dbReference type="PROSITE" id="PS50097">
    <property type="entry name" value="BTB"/>
    <property type="match status" value="1"/>
</dbReference>
<dbReference type="SMART" id="SM00225">
    <property type="entry name" value="BTB"/>
    <property type="match status" value="1"/>
</dbReference>
<dbReference type="SUPFAM" id="SSF54695">
    <property type="entry name" value="POZ domain"/>
    <property type="match status" value="1"/>
</dbReference>
<comment type="pathway">
    <text evidence="3">Protein modification; protein ubiquitination.</text>
</comment>
<protein>
    <submittedName>
        <fullName evidence="5">BTB/POZ domain-containing protein</fullName>
    </submittedName>
</protein>
<dbReference type="PANTHER" id="PTHR47274">
    <property type="entry name" value="BTB/POZ DOMAIN CONTAINING PROTEIN, EXPRESSED-RELATED"/>
    <property type="match status" value="1"/>
</dbReference>
<dbReference type="EMBL" id="QJKJ01003725">
    <property type="protein sequence ID" value="RDX97156.1"/>
    <property type="molecule type" value="Genomic_DNA"/>
</dbReference>
<comment type="subcellular location">
    <subcellularLocation>
        <location evidence="2">Endomembrane system</location>
        <topology evidence="2">Peripheral membrane protein</topology>
    </subcellularLocation>
</comment>
<comment type="caution">
    <text evidence="5">The sequence shown here is derived from an EMBL/GenBank/DDBJ whole genome shotgun (WGS) entry which is preliminary data.</text>
</comment>
<organism evidence="5 6">
    <name type="scientific">Mucuna pruriens</name>
    <name type="common">Velvet bean</name>
    <name type="synonym">Dolichos pruriens</name>
    <dbReference type="NCBI Taxonomy" id="157652"/>
    <lineage>
        <taxon>Eukaryota</taxon>
        <taxon>Viridiplantae</taxon>
        <taxon>Streptophyta</taxon>
        <taxon>Embryophyta</taxon>
        <taxon>Tracheophyta</taxon>
        <taxon>Spermatophyta</taxon>
        <taxon>Magnoliopsida</taxon>
        <taxon>eudicotyledons</taxon>
        <taxon>Gunneridae</taxon>
        <taxon>Pentapetalae</taxon>
        <taxon>rosids</taxon>
        <taxon>fabids</taxon>
        <taxon>Fabales</taxon>
        <taxon>Fabaceae</taxon>
        <taxon>Papilionoideae</taxon>
        <taxon>50 kb inversion clade</taxon>
        <taxon>NPAAA clade</taxon>
        <taxon>indigoferoid/millettioid clade</taxon>
        <taxon>Phaseoleae</taxon>
        <taxon>Mucuna</taxon>
    </lineage>
</organism>
<dbReference type="Gene3D" id="3.30.710.10">
    <property type="entry name" value="Potassium Channel Kv1.1, Chain A"/>
    <property type="match status" value="1"/>
</dbReference>
<proteinExistence type="predicted"/>
<dbReference type="GO" id="GO:0012505">
    <property type="term" value="C:endomembrane system"/>
    <property type="evidence" value="ECO:0007669"/>
    <property type="project" value="UniProtKB-SubCell"/>
</dbReference>
<gene>
    <name evidence="5" type="ORF">CR513_20098</name>
</gene>
<dbReference type="Pfam" id="PF00651">
    <property type="entry name" value="BTB"/>
    <property type="match status" value="1"/>
</dbReference>
<sequence>VFELSSSEEANIYISFIFVCVQLQVREAGMDCCVCTTMPLILRPPRNTICGACYEGVKSIINMMNNVESEKVKAITNSNSSPLARRNSSKASSNSFHNLTLDDCIRWCSEQIEQFNQQKEDLVFLRGFIAAFKAQIHTDILVSPGRHGPPIPAHKSVLAARSEIFKNMLECDECKAAPNNSITIPDLNHEELESLLEFLYSGTLGAEKLEKHVYALSQAADKYLIPHLLKHCERYLLSSLNTSNALETLEIADTCSNHNLKETTLNFLVKNIEHMVSSPKFEPFVHRSPHLTVQLVTRAFVNAPK</sequence>
<comment type="function">
    <text evidence="1">May act as a substrate-specific adapter of an E3 ubiquitin-protein ligase complex (CUL3-RBX1-BTB) which mediates the ubiquitination and subsequent proteasomal degradation of target proteins.</text>
</comment>
<keyword evidence="6" id="KW-1185">Reference proteome</keyword>
<evidence type="ECO:0000256" key="1">
    <source>
        <dbReference type="ARBA" id="ARBA00002668"/>
    </source>
</evidence>
<dbReference type="InterPro" id="IPR044784">
    <property type="entry name" value="At1g01640-like"/>
</dbReference>